<dbReference type="OrthoDB" id="1718575at2"/>
<feature type="region of interest" description="Disordered" evidence="2">
    <location>
        <begin position="921"/>
        <end position="942"/>
    </location>
</feature>
<evidence type="ECO:0000313" key="3">
    <source>
        <dbReference type="EMBL" id="TCJ15717.1"/>
    </source>
</evidence>
<dbReference type="RefSeq" id="WP_132692251.1">
    <property type="nucleotide sequence ID" value="NZ_SKBU01000022.1"/>
</dbReference>
<comment type="caution">
    <text evidence="3">The sequence shown here is derived from an EMBL/GenBank/DDBJ whole genome shotgun (WGS) entry which is preliminary data.</text>
</comment>
<name>A0A4R1BF40_9ACTN</name>
<protein>
    <submittedName>
        <fullName evidence="3">Uncharacterized protein</fullName>
    </submittedName>
</protein>
<feature type="coiled-coil region" evidence="1">
    <location>
        <begin position="431"/>
        <end position="485"/>
    </location>
</feature>
<evidence type="ECO:0000256" key="1">
    <source>
        <dbReference type="SAM" id="Coils"/>
    </source>
</evidence>
<keyword evidence="4" id="KW-1185">Reference proteome</keyword>
<accession>A0A4R1BF40</accession>
<organism evidence="3 4">
    <name type="scientific">Rubrobacter taiwanensis</name>
    <dbReference type="NCBI Taxonomy" id="185139"/>
    <lineage>
        <taxon>Bacteria</taxon>
        <taxon>Bacillati</taxon>
        <taxon>Actinomycetota</taxon>
        <taxon>Rubrobacteria</taxon>
        <taxon>Rubrobacterales</taxon>
        <taxon>Rubrobacteraceae</taxon>
        <taxon>Rubrobacter</taxon>
    </lineage>
</organism>
<dbReference type="Proteomes" id="UP000295244">
    <property type="component" value="Unassembled WGS sequence"/>
</dbReference>
<dbReference type="EMBL" id="SKBU01000022">
    <property type="protein sequence ID" value="TCJ15717.1"/>
    <property type="molecule type" value="Genomic_DNA"/>
</dbReference>
<evidence type="ECO:0000313" key="4">
    <source>
        <dbReference type="Proteomes" id="UP000295244"/>
    </source>
</evidence>
<feature type="compositionally biased region" description="Acidic residues" evidence="2">
    <location>
        <begin position="926"/>
        <end position="942"/>
    </location>
</feature>
<keyword evidence="1" id="KW-0175">Coiled coil</keyword>
<evidence type="ECO:0000256" key="2">
    <source>
        <dbReference type="SAM" id="MobiDB-lite"/>
    </source>
</evidence>
<sequence>MENVIDIVRRQAEETIRNLGVEEVVTAEQVADSVLRQTAYWEMSISDGEKLLFVRFFSPVVQREEVSLGNILFNSFLGKAFTRAVVENDSSKAELVANDLESYYFLIRTTSDVAQLADTFRSEVERSLPDLFFGEQDKAKGIYGDLSRMFTFRKTDFEPFPVYAVPQFLAPQLEKAVRKELNKLLNPSVFLNRVRTALATITFFYGRTSGGSGDVQSPANFIDRLVNEEDYDELLKVDEVKKAFNVAEAKKTTIKKSIDDETYSVERLLDLLSKLSRTFHASIDSGSTKWLMGFLYKDEKFVSLEPTDYLSVLLADVQLGYQPFARPSAGNVVPCRLCNVLYASVEERYVTTGLNSFKFDNQRVRRQAEKACAKCALHSYLAQKLLGTEMVSAGRKLPQVPKTYNLIFHYGKHDDEDINHLTRTIDLVWGLVQQRREAEQIRREANEQIKTLEDRLEREEDEQKKQELETELAEKTAKLEQAQATISKSGDGIYATCPWLKESGASPVPWENTSLDALANIQLSETKVERHVLGLGLDGYRMILFILPQIRAPRNAKEHDFAQRRFSDSRVTVTALLSFLRKLCGCDGPFYYQSLPTLTPEGFDPKTFYVRDEQISIQQAQNEYEVVTQLAWKLVWQRGSDGFVRKVILAEKLLEDPLGTFATVMRDSAIFEQTGTRGRYKRLPRSYKQEWKAWDLTEYAKFIQRLSKLQEVNGMALNVDRKELDEFCTKLFRALDNLGLLPRRLDWKRSSSGKLQRVAPTELEKYPRLLFGSIQRYGDVEAGFREWESRVLRDVRSPSVREAHYPDLESLRQWMVQHKDIFTKNKANMQHLRASLYARAFQYLYPRRVLANVFCEKQKGSPDAIEPEFLAEALPNSIEGDVQKLREAYRDEWEEIVGDTRDSLVANAAYYRRVLRGEEPMAPPAEEVEEAEEEAELEEVVR</sequence>
<dbReference type="AlphaFoldDB" id="A0A4R1BF40"/>
<reference evidence="3 4" key="1">
    <citation type="submission" date="2019-03" db="EMBL/GenBank/DDBJ databases">
        <title>Whole genome sequence of a novel Rubrobacter taiwanensis strain, isolated from Yellowstone National Park.</title>
        <authorList>
            <person name="Freed S."/>
            <person name="Ramaley R.F."/>
            <person name="Kyndt J.A."/>
        </authorList>
    </citation>
    <scope>NUCLEOTIDE SEQUENCE [LARGE SCALE GENOMIC DNA]</scope>
    <source>
        <strain evidence="3 4">Yellowstone</strain>
    </source>
</reference>
<gene>
    <name evidence="3" type="ORF">E0L93_12000</name>
</gene>
<proteinExistence type="predicted"/>